<dbReference type="Proteomes" id="UP001163223">
    <property type="component" value="Chromosome"/>
</dbReference>
<reference evidence="1" key="1">
    <citation type="submission" date="2022-11" db="EMBL/GenBank/DDBJ databases">
        <title>beta-Carotene-producing bacterium, Jeongeuplla avenae sp. nov., alleviates the salt stress of Arabidopsis seedlings.</title>
        <authorList>
            <person name="Jiang L."/>
            <person name="Lee J."/>
        </authorList>
    </citation>
    <scope>NUCLEOTIDE SEQUENCE</scope>
    <source>
        <strain evidence="1">DY_R2A_6</strain>
    </source>
</reference>
<organism evidence="1 2">
    <name type="scientific">Antarcticirhabdus aurantiaca</name>
    <dbReference type="NCBI Taxonomy" id="2606717"/>
    <lineage>
        <taxon>Bacteria</taxon>
        <taxon>Pseudomonadati</taxon>
        <taxon>Pseudomonadota</taxon>
        <taxon>Alphaproteobacteria</taxon>
        <taxon>Hyphomicrobiales</taxon>
        <taxon>Aurantimonadaceae</taxon>
        <taxon>Antarcticirhabdus</taxon>
    </lineage>
</organism>
<keyword evidence="2" id="KW-1185">Reference proteome</keyword>
<accession>A0ACD4NII0</accession>
<keyword evidence="1" id="KW-0012">Acyltransferase</keyword>
<name>A0ACD4NII0_9HYPH</name>
<evidence type="ECO:0000313" key="1">
    <source>
        <dbReference type="EMBL" id="WAJ26594.1"/>
    </source>
</evidence>
<proteinExistence type="predicted"/>
<protein>
    <submittedName>
        <fullName evidence="1">Acyltransferase</fullName>
    </submittedName>
</protein>
<keyword evidence="1" id="KW-0808">Transferase</keyword>
<evidence type="ECO:0000313" key="2">
    <source>
        <dbReference type="Proteomes" id="UP001163223"/>
    </source>
</evidence>
<dbReference type="EMBL" id="CP113520">
    <property type="protein sequence ID" value="WAJ26594.1"/>
    <property type="molecule type" value="Genomic_DNA"/>
</dbReference>
<sequence>MGRENGFTALRLIAAVLVIFTHPYVLGANIADPVQAATGLLPASTVGVDLFFVVSGYLISGSLRRSASFGDYLRNRALRILPALFVLCAVTVFVIGPLATTSDSYFRESETYAYFRNALVYAWQPFLPGVFETNTTPVVNGSLWTLPIEATCYGFLLVMAWCGCFNWRGALVLMLMCYALVVSQAFPFGQILFHYEGGMELRNLSRFTALFAGGALIKLIDRPWTVSPAVTLLAGLGVAAALAAGQIDWRWFPAIYLLAWPWLVIGLAARLSAFSALDRVDISYGLYLYAFPIQQLLVQVNGGAMDPITLFLISAAVTTILALASWFLIERPAMRLKAGGAAFRQHRSFDGHVAGRLR</sequence>
<gene>
    <name evidence="1" type="ORF">OXU80_17140</name>
</gene>